<sequence length="1344" mass="147198">MSAATSSPRSIENQSPNLPAFKAQIYSDPFLPNPSNSEEQLTLGPDGDSVTVNLSDLENNHPNGQLSGEGFNTGSLPVSPNNLYLPGGSKGGPTYTQPNTNPSSNIHSPTSHQDFLSPSDYAENGYSDFSSYGSPEIDDPFFLEPEFGLHPESEPLTLPTSEALKHHIPQYQKPTGLNNEQSLETTTLTTSQLLSPGLTNTPSPPSDPPKIDPSDMCGGRDRSYRPSRMNIPAHRFQQTPTLTTTSPCSDTLEVNSFSHGDQPSSPIVKVSSYTRGDSPSRNDGPMGQRSDKRGRTTLSSSHLAPTDNKHEYEYDDNDDSHYVGSHFRSISVPTSSLRADDGSWVTNSSTGQGGLDPASRGDIYVPSPKEMMEQRKREQKNADVEQWLSVSEANSEVEDNGVSGRKPRRRNKLVTLRRRAKSTGDPSGIHQFFDDSRIPGPGVLIDEESGLEDRDDDDDSDASDSIPETPPANVDFDTRDEPSGGGYFPPVTNDDEGQNAEPLPRQFIRARPWQDPLRNPRISDTKHQPSNSNAAIARFGRAAENIETASRAATWGTTRRMSESDVRNLHASNGSFNPSYVDKEKKHTRRNSIFKHTNKLLPKRSNSSAKRKLAESAQQQPNTEPVDKTKNKDSREGGLTGSVLPQRKPSFTRSPKSPLTTGNAVWAMTGQIAAVGGGGPVGVSSPNSSSNPWNNFMRRSRSKSDLPKVSKPPGSGGLLELMTNFGGPPVPTLASPLQDKAVAPSPMSGRGLNDEDDDEDDEDEPMGDRGITMDFAVRADPIVPTLEGFKTQIQQLNPRLKSPALIERFAQEQVRRYKKLVDLKLQHIQAVRMQKCAAGKHCIEQGGEATMLPPRISSKDPDSTYAQFQISGSTDPDDDLSGFGEGAVTAALFPHGVPLPPVKRLPAQFECSLCFKVKSFQKPSDWTKHVHEDVMPFTCTFPHCTEPKSFKRKADWVRHESERHRQLEWWTCNMQDCSHTCYRKDNFVQHLVREHKMPEPKVKASRGRGNGNSKGPAKKTDNQQSSAHDQGVDQVWRLVEECHHITTKQPKDEACRFCDNVCNSWKKLSVHMAKHMEQIAMPVLSLVKQRTIYADTLISPIELGSYPPHPKAGCDQSPIMSPPPGTTPYQNSFQPDQAVSASVDHSTYYNPPAQSTEGYATAQSPLLADHLQMHAVQTELTAVSLGMGGRSISAGGQSYNLSPYPQSASPSVSEQNVYSLTTRTSQQFSPHHASAATYPPPYNAVSRRHELPISDTTQAPVGATIYDSNSTAYDNQQQMYASPVENAGYVYQQNQDGMGPSGVLHYNDVPATVQYPVAPGPNGGATGQAEGYGQHRGGPYQYQN</sequence>
<feature type="compositionally biased region" description="Low complexity" evidence="1">
    <location>
        <begin position="682"/>
        <end position="692"/>
    </location>
</feature>
<evidence type="ECO:0000313" key="4">
    <source>
        <dbReference type="Proteomes" id="UP000226031"/>
    </source>
</evidence>
<dbReference type="PROSITE" id="PS00028">
    <property type="entry name" value="ZINC_FINGER_C2H2_1"/>
    <property type="match status" value="1"/>
</dbReference>
<feature type="domain" description="C2H2-type" evidence="2">
    <location>
        <begin position="972"/>
        <end position="995"/>
    </location>
</feature>
<feature type="region of interest" description="Disordered" evidence="1">
    <location>
        <begin position="994"/>
        <end position="1030"/>
    </location>
</feature>
<feature type="compositionally biased region" description="Low complexity" evidence="1">
    <location>
        <begin position="177"/>
        <end position="194"/>
    </location>
</feature>
<protein>
    <recommendedName>
        <fullName evidence="2">C2H2-type domain-containing protein</fullName>
    </recommendedName>
</protein>
<accession>A0A2B7ZSK5</accession>
<dbReference type="InterPro" id="IPR013087">
    <property type="entry name" value="Znf_C2H2_type"/>
</dbReference>
<organism evidence="3 4">
    <name type="scientific">[Emmonsia] crescens</name>
    <dbReference type="NCBI Taxonomy" id="73230"/>
    <lineage>
        <taxon>Eukaryota</taxon>
        <taxon>Fungi</taxon>
        <taxon>Dikarya</taxon>
        <taxon>Ascomycota</taxon>
        <taxon>Pezizomycotina</taxon>
        <taxon>Eurotiomycetes</taxon>
        <taxon>Eurotiomycetidae</taxon>
        <taxon>Onygenales</taxon>
        <taxon>Ajellomycetaceae</taxon>
        <taxon>Emergomyces</taxon>
    </lineage>
</organism>
<feature type="compositionally biased region" description="Acidic residues" evidence="1">
    <location>
        <begin position="445"/>
        <end position="462"/>
    </location>
</feature>
<dbReference type="InterPro" id="IPR058925">
    <property type="entry name" value="zf-C2H2_AcuF"/>
</dbReference>
<feature type="compositionally biased region" description="Basic and acidic residues" evidence="1">
    <location>
        <begin position="625"/>
        <end position="636"/>
    </location>
</feature>
<dbReference type="EMBL" id="PDND01000002">
    <property type="protein sequence ID" value="PGH37016.1"/>
    <property type="molecule type" value="Genomic_DNA"/>
</dbReference>
<feature type="compositionally biased region" description="Acidic residues" evidence="1">
    <location>
        <begin position="754"/>
        <end position="765"/>
    </location>
</feature>
<feature type="region of interest" description="Disordered" evidence="1">
    <location>
        <begin position="1"/>
        <end position="160"/>
    </location>
</feature>
<feature type="compositionally biased region" description="Polar residues" evidence="1">
    <location>
        <begin position="94"/>
        <end position="116"/>
    </location>
</feature>
<feature type="compositionally biased region" description="Polar residues" evidence="1">
    <location>
        <begin position="1"/>
        <end position="17"/>
    </location>
</feature>
<dbReference type="STRING" id="73230.A0A2B7ZSK5"/>
<feature type="compositionally biased region" description="Polar residues" evidence="1">
    <location>
        <begin position="649"/>
        <end position="659"/>
    </location>
</feature>
<evidence type="ECO:0000256" key="1">
    <source>
        <dbReference type="SAM" id="MobiDB-lite"/>
    </source>
</evidence>
<name>A0A2B7ZSK5_9EURO</name>
<feature type="compositionally biased region" description="Basic residues" evidence="1">
    <location>
        <begin position="586"/>
        <end position="602"/>
    </location>
</feature>
<reference evidence="3 4" key="1">
    <citation type="submission" date="2017-10" db="EMBL/GenBank/DDBJ databases">
        <title>Comparative genomics in systemic dimorphic fungi from Ajellomycetaceae.</title>
        <authorList>
            <person name="Munoz J.F."/>
            <person name="Mcewen J.G."/>
            <person name="Clay O.K."/>
            <person name="Cuomo C.A."/>
        </authorList>
    </citation>
    <scope>NUCLEOTIDE SEQUENCE [LARGE SCALE GENOMIC DNA]</scope>
    <source>
        <strain evidence="3 4">UAMH4076</strain>
    </source>
</reference>
<proteinExistence type="predicted"/>
<keyword evidence="4" id="KW-1185">Reference proteome</keyword>
<feature type="region of interest" description="Disordered" evidence="1">
    <location>
        <begin position="172"/>
        <end position="659"/>
    </location>
</feature>
<dbReference type="SMART" id="SM00355">
    <property type="entry name" value="ZnF_C2H2"/>
    <property type="match status" value="3"/>
</dbReference>
<dbReference type="VEuPathDB" id="FungiDB:EMCG_06390"/>
<feature type="region of interest" description="Disordered" evidence="1">
    <location>
        <begin position="1318"/>
        <end position="1344"/>
    </location>
</feature>
<feature type="compositionally biased region" description="Basic residues" evidence="1">
    <location>
        <begin position="405"/>
        <end position="421"/>
    </location>
</feature>
<gene>
    <name evidence="3" type="ORF">GX50_00252</name>
</gene>
<comment type="caution">
    <text evidence="3">The sequence shown here is derived from an EMBL/GenBank/DDBJ whole genome shotgun (WGS) entry which is preliminary data.</text>
</comment>
<feature type="compositionally biased region" description="Polar residues" evidence="1">
    <location>
        <begin position="236"/>
        <end position="281"/>
    </location>
</feature>
<feature type="compositionally biased region" description="Polar residues" evidence="1">
    <location>
        <begin position="50"/>
        <end position="82"/>
    </location>
</feature>
<feature type="compositionally biased region" description="Basic and acidic residues" evidence="1">
    <location>
        <begin position="370"/>
        <end position="383"/>
    </location>
</feature>
<dbReference type="PANTHER" id="PTHR35391:SF3">
    <property type="entry name" value="FINGER DOMAIN PROTEIN, PUTATIVE (AFU_ORTHOLOGUE AFUA_8G04300)-RELATED"/>
    <property type="match status" value="1"/>
</dbReference>
<evidence type="ECO:0000259" key="2">
    <source>
        <dbReference type="PROSITE" id="PS00028"/>
    </source>
</evidence>
<dbReference type="Pfam" id="PF26082">
    <property type="entry name" value="zf-C2H2_AcuF"/>
    <property type="match status" value="1"/>
</dbReference>
<feature type="region of interest" description="Disordered" evidence="1">
    <location>
        <begin position="677"/>
        <end position="769"/>
    </location>
</feature>
<feature type="compositionally biased region" description="Basic and acidic residues" evidence="1">
    <location>
        <begin position="209"/>
        <end position="224"/>
    </location>
</feature>
<dbReference type="Proteomes" id="UP000226031">
    <property type="component" value="Unassembled WGS sequence"/>
</dbReference>
<dbReference type="PANTHER" id="PTHR35391">
    <property type="entry name" value="C2H2-TYPE DOMAIN-CONTAINING PROTEIN-RELATED"/>
    <property type="match status" value="1"/>
</dbReference>
<evidence type="ECO:0000313" key="3">
    <source>
        <dbReference type="EMBL" id="PGH37016.1"/>
    </source>
</evidence>